<dbReference type="CDD" id="cd03794">
    <property type="entry name" value="GT4_WbuB-like"/>
    <property type="match status" value="1"/>
</dbReference>
<dbReference type="EMBL" id="VMRY01000010">
    <property type="protein sequence ID" value="TVT58068.1"/>
    <property type="molecule type" value="Genomic_DNA"/>
</dbReference>
<dbReference type="Pfam" id="PF13692">
    <property type="entry name" value="Glyco_trans_1_4"/>
    <property type="match status" value="1"/>
</dbReference>
<organism evidence="2 3">
    <name type="scientific">Sedimenticola thiotaurini</name>
    <dbReference type="NCBI Taxonomy" id="1543721"/>
    <lineage>
        <taxon>Bacteria</taxon>
        <taxon>Pseudomonadati</taxon>
        <taxon>Pseudomonadota</taxon>
        <taxon>Gammaproteobacteria</taxon>
        <taxon>Chromatiales</taxon>
        <taxon>Sedimenticolaceae</taxon>
        <taxon>Sedimenticola</taxon>
    </lineage>
</organism>
<protein>
    <submittedName>
        <fullName evidence="2">Glycosyltransferase family 4 protein</fullName>
    </submittedName>
</protein>
<keyword evidence="2" id="KW-0808">Transferase</keyword>
<name>A0A558DAP0_9GAMM</name>
<dbReference type="InterPro" id="IPR028098">
    <property type="entry name" value="Glyco_trans_4-like_N"/>
</dbReference>
<accession>A0A558DAP0</accession>
<dbReference type="PANTHER" id="PTHR12526:SF609">
    <property type="entry name" value="LIPOPOLYSACCHARIDE BIOSYNTHESIS PROTEIN"/>
    <property type="match status" value="1"/>
</dbReference>
<reference evidence="2 3" key="1">
    <citation type="submission" date="2019-07" db="EMBL/GenBank/DDBJ databases">
        <title>The pathways for chlorine oxyanion respiration interact through the shared metabolite chlorate.</title>
        <authorList>
            <person name="Barnum T.P."/>
            <person name="Cheng Y."/>
            <person name="Hill K.A."/>
            <person name="Lucas L.N."/>
            <person name="Carlson H.K."/>
            <person name="Coates J.D."/>
        </authorList>
    </citation>
    <scope>NUCLEOTIDE SEQUENCE [LARGE SCALE GENOMIC DNA]</scope>
    <source>
        <strain evidence="2">BK-3</strain>
    </source>
</reference>
<dbReference type="Pfam" id="PF13579">
    <property type="entry name" value="Glyco_trans_4_4"/>
    <property type="match status" value="1"/>
</dbReference>
<comment type="caution">
    <text evidence="2">The sequence shown here is derived from an EMBL/GenBank/DDBJ whole genome shotgun (WGS) entry which is preliminary data.</text>
</comment>
<dbReference type="GO" id="GO:0016757">
    <property type="term" value="F:glycosyltransferase activity"/>
    <property type="evidence" value="ECO:0007669"/>
    <property type="project" value="UniProtKB-ARBA"/>
</dbReference>
<dbReference type="AlphaFoldDB" id="A0A558DAP0"/>
<gene>
    <name evidence="2" type="ORF">FHK82_04970</name>
</gene>
<dbReference type="Gene3D" id="3.40.50.2000">
    <property type="entry name" value="Glycogen Phosphorylase B"/>
    <property type="match status" value="2"/>
</dbReference>
<proteinExistence type="predicted"/>
<feature type="domain" description="Glycosyltransferase subfamily 4-like N-terminal" evidence="1">
    <location>
        <begin position="16"/>
        <end position="197"/>
    </location>
</feature>
<dbReference type="PANTHER" id="PTHR12526">
    <property type="entry name" value="GLYCOSYLTRANSFERASE"/>
    <property type="match status" value="1"/>
</dbReference>
<evidence type="ECO:0000313" key="2">
    <source>
        <dbReference type="EMBL" id="TVT58068.1"/>
    </source>
</evidence>
<evidence type="ECO:0000259" key="1">
    <source>
        <dbReference type="Pfam" id="PF13579"/>
    </source>
</evidence>
<evidence type="ECO:0000313" key="3">
    <source>
        <dbReference type="Proteomes" id="UP000317355"/>
    </source>
</evidence>
<dbReference type="SUPFAM" id="SSF53756">
    <property type="entry name" value="UDP-Glycosyltransferase/glycogen phosphorylase"/>
    <property type="match status" value="1"/>
</dbReference>
<sequence length="415" mass="46216">MRLLVVTQYFWPENFRINELVTELSCRGHEITVLTGWPNYPEGRVFDVYRQNPSQYGCFVGTRVVRVPLLTRGRGGLRLILNYVSFAASASVLGAWKLRGQKFDAVLVYEPSPITVGIPGAVMRFFKRAPMALWVLDLWPDTLKAVGVVKSGRLLNAVGHLVSWIYRRCDLILAQSRSFEDQIALYAPKSINIKYFPAWADEVFQQGRIIEPNTAIPSAPGVFTVLFAGNIGEAQDFPSILDAAERLGKREDIRWIVVGDGRMLNWVSDQIKRRNLTDKVLLVGRHPLERMPAFFAHADALLVSLKDEPIFTMTIPGKMQAYLGSGIPVLAMLNGEGADIVLEAEAGLVSPAGDGAALAQNVIKLASMGEMDRVRLGENGRRFCVNQFDRSTLISSLESWLQEMIARKHGLTETL</sequence>
<dbReference type="Proteomes" id="UP000317355">
    <property type="component" value="Unassembled WGS sequence"/>
</dbReference>